<keyword evidence="2" id="KW-1133">Transmembrane helix</keyword>
<dbReference type="Proteomes" id="UP000800094">
    <property type="component" value="Unassembled WGS sequence"/>
</dbReference>
<keyword evidence="2" id="KW-0812">Transmembrane</keyword>
<evidence type="ECO:0000313" key="4">
    <source>
        <dbReference type="Proteomes" id="UP000800094"/>
    </source>
</evidence>
<name>A0A6A6I4I6_9PLEO</name>
<evidence type="ECO:0000256" key="1">
    <source>
        <dbReference type="ARBA" id="ARBA00035112"/>
    </source>
</evidence>
<dbReference type="PANTHER" id="PTHR33365">
    <property type="entry name" value="YALI0B05434P"/>
    <property type="match status" value="1"/>
</dbReference>
<organism evidence="3 4">
    <name type="scientific">Trematosphaeria pertusa</name>
    <dbReference type="NCBI Taxonomy" id="390896"/>
    <lineage>
        <taxon>Eukaryota</taxon>
        <taxon>Fungi</taxon>
        <taxon>Dikarya</taxon>
        <taxon>Ascomycota</taxon>
        <taxon>Pezizomycotina</taxon>
        <taxon>Dothideomycetes</taxon>
        <taxon>Pleosporomycetidae</taxon>
        <taxon>Pleosporales</taxon>
        <taxon>Massarineae</taxon>
        <taxon>Trematosphaeriaceae</taxon>
        <taxon>Trematosphaeria</taxon>
    </lineage>
</organism>
<dbReference type="RefSeq" id="XP_033680449.1">
    <property type="nucleotide sequence ID" value="XM_033823984.1"/>
</dbReference>
<comment type="similarity">
    <text evidence="1">Belongs to the ustYa family.</text>
</comment>
<feature type="non-terminal residue" evidence="3">
    <location>
        <position position="1"/>
    </location>
</feature>
<keyword evidence="4" id="KW-1185">Reference proteome</keyword>
<dbReference type="PANTHER" id="PTHR33365:SF12">
    <property type="entry name" value="TAT PATHWAY SIGNAL SEQUENCE"/>
    <property type="match status" value="1"/>
</dbReference>
<dbReference type="InterPro" id="IPR021765">
    <property type="entry name" value="UstYa-like"/>
</dbReference>
<proteinExistence type="inferred from homology"/>
<dbReference type="GeneID" id="54577314"/>
<protein>
    <submittedName>
        <fullName evidence="3">Uncharacterized protein</fullName>
    </submittedName>
</protein>
<dbReference type="OrthoDB" id="3687641at2759"/>
<dbReference type="GO" id="GO:0043386">
    <property type="term" value="P:mycotoxin biosynthetic process"/>
    <property type="evidence" value="ECO:0007669"/>
    <property type="project" value="InterPro"/>
</dbReference>
<reference evidence="3" key="1">
    <citation type="journal article" date="2020" name="Stud. Mycol.">
        <title>101 Dothideomycetes genomes: a test case for predicting lifestyles and emergence of pathogens.</title>
        <authorList>
            <person name="Haridas S."/>
            <person name="Albert R."/>
            <person name="Binder M."/>
            <person name="Bloem J."/>
            <person name="Labutti K."/>
            <person name="Salamov A."/>
            <person name="Andreopoulos B."/>
            <person name="Baker S."/>
            <person name="Barry K."/>
            <person name="Bills G."/>
            <person name="Bluhm B."/>
            <person name="Cannon C."/>
            <person name="Castanera R."/>
            <person name="Culley D."/>
            <person name="Daum C."/>
            <person name="Ezra D."/>
            <person name="Gonzalez J."/>
            <person name="Henrissat B."/>
            <person name="Kuo A."/>
            <person name="Liang C."/>
            <person name="Lipzen A."/>
            <person name="Lutzoni F."/>
            <person name="Magnuson J."/>
            <person name="Mondo S."/>
            <person name="Nolan M."/>
            <person name="Ohm R."/>
            <person name="Pangilinan J."/>
            <person name="Park H.-J."/>
            <person name="Ramirez L."/>
            <person name="Alfaro M."/>
            <person name="Sun H."/>
            <person name="Tritt A."/>
            <person name="Yoshinaga Y."/>
            <person name="Zwiers L.-H."/>
            <person name="Turgeon B."/>
            <person name="Goodwin S."/>
            <person name="Spatafora J."/>
            <person name="Crous P."/>
            <person name="Grigoriev I."/>
        </authorList>
    </citation>
    <scope>NUCLEOTIDE SEQUENCE</scope>
    <source>
        <strain evidence="3">CBS 122368</strain>
    </source>
</reference>
<gene>
    <name evidence="3" type="ORF">BU26DRAFT_432613</name>
</gene>
<accession>A0A6A6I4I6</accession>
<feature type="transmembrane region" description="Helical" evidence="2">
    <location>
        <begin position="12"/>
        <end position="31"/>
    </location>
</feature>
<keyword evidence="2" id="KW-0472">Membrane</keyword>
<dbReference type="AlphaFoldDB" id="A0A6A6I4I6"/>
<dbReference type="Pfam" id="PF11807">
    <property type="entry name" value="UstYa"/>
    <property type="match status" value="1"/>
</dbReference>
<evidence type="ECO:0000256" key="2">
    <source>
        <dbReference type="SAM" id="Phobius"/>
    </source>
</evidence>
<dbReference type="EMBL" id="ML987200">
    <property type="protein sequence ID" value="KAF2245445.1"/>
    <property type="molecule type" value="Genomic_DNA"/>
</dbReference>
<evidence type="ECO:0000313" key="3">
    <source>
        <dbReference type="EMBL" id="KAF2245445.1"/>
    </source>
</evidence>
<sequence>SASQSRRFTIPLCIYSVLMTVIMPYFYIVHWRMSLPYTIHFQATAEELKLPNADPDATVSYVKGGYFSTIGVYHELHGLRRLYWLLHEDYYFPNRSAESRRNEMEHATHCRTIVLKNTMCTPNTAIYSFSYNPDTDPIPVLVSGAKRQCIKWEPFHEWAESRSMGLDPDLLAQKDLMEQMGIKGGVAGGRR</sequence>